<dbReference type="Proteomes" id="UP000887565">
    <property type="component" value="Unplaced"/>
</dbReference>
<evidence type="ECO:0000313" key="1">
    <source>
        <dbReference type="Proteomes" id="UP000887565"/>
    </source>
</evidence>
<protein>
    <submittedName>
        <fullName evidence="2">Transposase</fullName>
    </submittedName>
</protein>
<accession>A0A915I3A2</accession>
<dbReference type="WBParaSite" id="nRc.2.0.1.t08612-RA">
    <property type="protein sequence ID" value="nRc.2.0.1.t08612-RA"/>
    <property type="gene ID" value="nRc.2.0.1.g08612"/>
</dbReference>
<organism evidence="1 2">
    <name type="scientific">Romanomermis culicivorax</name>
    <name type="common">Nematode worm</name>
    <dbReference type="NCBI Taxonomy" id="13658"/>
    <lineage>
        <taxon>Eukaryota</taxon>
        <taxon>Metazoa</taxon>
        <taxon>Ecdysozoa</taxon>
        <taxon>Nematoda</taxon>
        <taxon>Enoplea</taxon>
        <taxon>Dorylaimia</taxon>
        <taxon>Mermithida</taxon>
        <taxon>Mermithoidea</taxon>
        <taxon>Mermithidae</taxon>
        <taxon>Romanomermis</taxon>
    </lineage>
</organism>
<dbReference type="AlphaFoldDB" id="A0A915I3A2"/>
<proteinExistence type="predicted"/>
<evidence type="ECO:0000313" key="2">
    <source>
        <dbReference type="WBParaSite" id="nRc.2.0.1.t08612-RA"/>
    </source>
</evidence>
<keyword evidence="1" id="KW-1185">Reference proteome</keyword>
<sequence>MPRALARDFTLTLARHLARDLLQRINCPDLSSNHSLPAKLAAQMIHVQWWLKIEHAFGKILAIIYLAVSSNTVRDKSSKK</sequence>
<name>A0A915I3A2_ROMCU</name>
<reference evidence="2" key="1">
    <citation type="submission" date="2022-11" db="UniProtKB">
        <authorList>
            <consortium name="WormBaseParasite"/>
        </authorList>
    </citation>
    <scope>IDENTIFICATION</scope>
</reference>